<evidence type="ECO:0000256" key="3">
    <source>
        <dbReference type="ARBA" id="ARBA00022801"/>
    </source>
</evidence>
<dbReference type="InterPro" id="IPR002018">
    <property type="entry name" value="CarbesteraseB"/>
</dbReference>
<name>A0AA88YN05_PINIB</name>
<evidence type="ECO:0000256" key="1">
    <source>
        <dbReference type="ARBA" id="ARBA00005964"/>
    </source>
</evidence>
<sequence>MTHLPQTFLFTVMMWTFSVTTRAEVTVETPLGKINGLKFTDEITMEPIYQFRGIRYAKSPTGDLRFRKPVPTGQWEGTYDGTKFGPICHQPSTAFVDTSKIQQSEDCLFLNIYVPRELNKSEKLSVMVWIHGGGLLWGHSHIYDGTRMAIDGDVIIVTLNYRLSALGFLALNHPASRGNYGLWDQKLALQWVHDNIAAFGGDPNSVTIFGESAGGWSATYQSVIPSNRGLFKRLIAQSGVFTRFSLVRNKAIEKLINLIQERTKCSTSNMNSFVDCLRELSAEEILEATQYSEKEKFTFFSMIGPAVDGDLFPQHPIAMLQDQNSEQSKFFRSLDFMTGTTTREGSILYIRMLPSVEKHFGFDVQENIPTHFVCEGFIKPFVDLHFNNDANIQDKLCKFYSTNDTQAQSMLATDCLADFYFFPATVDMLDLHASSKTKTYQYQFSKQNPRPFGPPAPKWFKGSGHGDELLYLFPSYDKNEEPSYLKDVKMSEVDHKVSLRMVQFWTTFAKTGYQHQKQVMVYFHGWNMTLNEHNGIYLDIDEEFSLKQNLKSETVKFWKEITSDLDVHTDFKPTHDEL</sequence>
<evidence type="ECO:0000259" key="5">
    <source>
        <dbReference type="Pfam" id="PF00135"/>
    </source>
</evidence>
<dbReference type="InterPro" id="IPR029058">
    <property type="entry name" value="AB_hydrolase_fold"/>
</dbReference>
<keyword evidence="2 4" id="KW-0732">Signal</keyword>
<feature type="chain" id="PRO_5041517321" description="Carboxylic ester hydrolase" evidence="4">
    <location>
        <begin position="24"/>
        <end position="578"/>
    </location>
</feature>
<evidence type="ECO:0000313" key="7">
    <source>
        <dbReference type="Proteomes" id="UP001186944"/>
    </source>
</evidence>
<organism evidence="6 7">
    <name type="scientific">Pinctada imbricata</name>
    <name type="common">Atlantic pearl-oyster</name>
    <name type="synonym">Pinctada martensii</name>
    <dbReference type="NCBI Taxonomy" id="66713"/>
    <lineage>
        <taxon>Eukaryota</taxon>
        <taxon>Metazoa</taxon>
        <taxon>Spiralia</taxon>
        <taxon>Lophotrochozoa</taxon>
        <taxon>Mollusca</taxon>
        <taxon>Bivalvia</taxon>
        <taxon>Autobranchia</taxon>
        <taxon>Pteriomorphia</taxon>
        <taxon>Pterioida</taxon>
        <taxon>Pterioidea</taxon>
        <taxon>Pteriidae</taxon>
        <taxon>Pinctada</taxon>
    </lineage>
</organism>
<dbReference type="EC" id="3.1.1.-" evidence="4"/>
<dbReference type="EMBL" id="VSWD01000005">
    <property type="protein sequence ID" value="KAK3102785.1"/>
    <property type="molecule type" value="Genomic_DNA"/>
</dbReference>
<dbReference type="PANTHER" id="PTHR43903">
    <property type="entry name" value="NEUROLIGIN"/>
    <property type="match status" value="1"/>
</dbReference>
<proteinExistence type="inferred from homology"/>
<keyword evidence="3 4" id="KW-0378">Hydrolase</keyword>
<comment type="similarity">
    <text evidence="1 4">Belongs to the type-B carboxylesterase/lipase family.</text>
</comment>
<accession>A0AA88YN05</accession>
<reference evidence="6" key="1">
    <citation type="submission" date="2019-08" db="EMBL/GenBank/DDBJ databases">
        <title>The improved chromosome-level genome for the pearl oyster Pinctada fucata martensii using PacBio sequencing and Hi-C.</title>
        <authorList>
            <person name="Zheng Z."/>
        </authorList>
    </citation>
    <scope>NUCLEOTIDE SEQUENCE</scope>
    <source>
        <strain evidence="6">ZZ-2019</strain>
        <tissue evidence="6">Adductor muscle</tissue>
    </source>
</reference>
<feature type="domain" description="Carboxylesterase type B" evidence="5">
    <location>
        <begin position="25"/>
        <end position="558"/>
    </location>
</feature>
<evidence type="ECO:0000256" key="4">
    <source>
        <dbReference type="RuleBase" id="RU361235"/>
    </source>
</evidence>
<dbReference type="AlphaFoldDB" id="A0AA88YN05"/>
<dbReference type="PROSITE" id="PS00122">
    <property type="entry name" value="CARBOXYLESTERASE_B_1"/>
    <property type="match status" value="1"/>
</dbReference>
<dbReference type="SUPFAM" id="SSF53474">
    <property type="entry name" value="alpha/beta-Hydrolases"/>
    <property type="match status" value="1"/>
</dbReference>
<dbReference type="PROSITE" id="PS00941">
    <property type="entry name" value="CARBOXYLESTERASE_B_2"/>
    <property type="match status" value="1"/>
</dbReference>
<keyword evidence="7" id="KW-1185">Reference proteome</keyword>
<dbReference type="Pfam" id="PF00135">
    <property type="entry name" value="COesterase"/>
    <property type="match status" value="1"/>
</dbReference>
<dbReference type="GO" id="GO:0016787">
    <property type="term" value="F:hydrolase activity"/>
    <property type="evidence" value="ECO:0007669"/>
    <property type="project" value="UniProtKB-KW"/>
</dbReference>
<feature type="signal peptide" evidence="4">
    <location>
        <begin position="1"/>
        <end position="23"/>
    </location>
</feature>
<protein>
    <recommendedName>
        <fullName evidence="4">Carboxylic ester hydrolase</fullName>
        <ecNumber evidence="4">3.1.1.-</ecNumber>
    </recommendedName>
</protein>
<dbReference type="InterPro" id="IPR051093">
    <property type="entry name" value="Neuroligin/BSAL"/>
</dbReference>
<dbReference type="InterPro" id="IPR019826">
    <property type="entry name" value="Carboxylesterase_B_AS"/>
</dbReference>
<dbReference type="InterPro" id="IPR019819">
    <property type="entry name" value="Carboxylesterase_B_CS"/>
</dbReference>
<gene>
    <name evidence="6" type="ORF">FSP39_013898</name>
</gene>
<evidence type="ECO:0000256" key="2">
    <source>
        <dbReference type="ARBA" id="ARBA00022729"/>
    </source>
</evidence>
<comment type="caution">
    <text evidence="6">The sequence shown here is derived from an EMBL/GenBank/DDBJ whole genome shotgun (WGS) entry which is preliminary data.</text>
</comment>
<evidence type="ECO:0000313" key="6">
    <source>
        <dbReference type="EMBL" id="KAK3102785.1"/>
    </source>
</evidence>
<dbReference type="Proteomes" id="UP001186944">
    <property type="component" value="Unassembled WGS sequence"/>
</dbReference>
<dbReference type="Gene3D" id="3.40.50.1820">
    <property type="entry name" value="alpha/beta hydrolase"/>
    <property type="match status" value="1"/>
</dbReference>